<name>A0A562L8J8_9GAMM</name>
<gene>
    <name evidence="2" type="ORF">IP90_01723</name>
</gene>
<keyword evidence="3" id="KW-1185">Reference proteome</keyword>
<dbReference type="AlphaFoldDB" id="A0A562L8J8"/>
<dbReference type="PROSITE" id="PS51257">
    <property type="entry name" value="PROKAR_LIPOPROTEIN"/>
    <property type="match status" value="1"/>
</dbReference>
<feature type="signal peptide" evidence="1">
    <location>
        <begin position="1"/>
        <end position="24"/>
    </location>
</feature>
<evidence type="ECO:0000313" key="2">
    <source>
        <dbReference type="EMBL" id="TWI03905.1"/>
    </source>
</evidence>
<sequence>MPMTKNAGLSILLMLLAACSPGDAAESKAPATDPARTIVGTWHTVLPLAGKPTEVIWQARDDGSCAYRLPQNPGASIACRWKLQGDVLSETAEGSSSTARLRWQGKDEMTLTIIDNGQPAEKGSVREYVRK</sequence>
<dbReference type="RefSeq" id="WP_144899189.1">
    <property type="nucleotide sequence ID" value="NZ_VLKN01000003.1"/>
</dbReference>
<comment type="caution">
    <text evidence="2">The sequence shown here is derived from an EMBL/GenBank/DDBJ whole genome shotgun (WGS) entry which is preliminary data.</text>
</comment>
<dbReference type="EMBL" id="VLKN01000003">
    <property type="protein sequence ID" value="TWI03905.1"/>
    <property type="molecule type" value="Genomic_DNA"/>
</dbReference>
<protein>
    <recommendedName>
        <fullName evidence="4">Protease inhibitor Inh</fullName>
    </recommendedName>
</protein>
<organism evidence="2 3">
    <name type="scientific">Luteimonas cucumeris</name>
    <dbReference type="NCBI Taxonomy" id="985012"/>
    <lineage>
        <taxon>Bacteria</taxon>
        <taxon>Pseudomonadati</taxon>
        <taxon>Pseudomonadota</taxon>
        <taxon>Gammaproteobacteria</taxon>
        <taxon>Lysobacterales</taxon>
        <taxon>Lysobacteraceae</taxon>
        <taxon>Luteimonas</taxon>
    </lineage>
</organism>
<proteinExistence type="predicted"/>
<keyword evidence="1" id="KW-0732">Signal</keyword>
<feature type="chain" id="PRO_5021711033" description="Protease inhibitor Inh" evidence="1">
    <location>
        <begin position="25"/>
        <end position="131"/>
    </location>
</feature>
<evidence type="ECO:0008006" key="4">
    <source>
        <dbReference type="Google" id="ProtNLM"/>
    </source>
</evidence>
<reference evidence="2 3" key="1">
    <citation type="journal article" date="2015" name="Stand. Genomic Sci.">
        <title>Genomic Encyclopedia of Bacterial and Archaeal Type Strains, Phase III: the genomes of soil and plant-associated and newly described type strains.</title>
        <authorList>
            <person name="Whitman W.B."/>
            <person name="Woyke T."/>
            <person name="Klenk H.P."/>
            <person name="Zhou Y."/>
            <person name="Lilburn T.G."/>
            <person name="Beck B.J."/>
            <person name="De Vos P."/>
            <person name="Vandamme P."/>
            <person name="Eisen J.A."/>
            <person name="Garrity G."/>
            <person name="Hugenholtz P."/>
            <person name="Kyrpides N.C."/>
        </authorList>
    </citation>
    <scope>NUCLEOTIDE SEQUENCE [LARGE SCALE GENOMIC DNA]</scope>
    <source>
        <strain evidence="2 3">CGMCC 1.10821</strain>
    </source>
</reference>
<dbReference type="Proteomes" id="UP000315167">
    <property type="component" value="Unassembled WGS sequence"/>
</dbReference>
<accession>A0A562L8J8</accession>
<evidence type="ECO:0000256" key="1">
    <source>
        <dbReference type="SAM" id="SignalP"/>
    </source>
</evidence>
<evidence type="ECO:0000313" key="3">
    <source>
        <dbReference type="Proteomes" id="UP000315167"/>
    </source>
</evidence>